<protein>
    <submittedName>
        <fullName evidence="1">Uncharacterized protein</fullName>
    </submittedName>
</protein>
<reference evidence="1 2" key="1">
    <citation type="submission" date="2024-04" db="EMBL/GenBank/DDBJ databases">
        <title>Tritrichomonas musculus Genome.</title>
        <authorList>
            <person name="Alves-Ferreira E."/>
            <person name="Grigg M."/>
            <person name="Lorenzi H."/>
            <person name="Galac M."/>
        </authorList>
    </citation>
    <scope>NUCLEOTIDE SEQUENCE [LARGE SCALE GENOMIC DNA]</scope>
    <source>
        <strain evidence="1 2">EAF2021</strain>
    </source>
</reference>
<gene>
    <name evidence="1" type="ORF">M9Y10_011666</name>
</gene>
<accession>A0ABR2IJW7</accession>
<keyword evidence="2" id="KW-1185">Reference proteome</keyword>
<dbReference type="Proteomes" id="UP001470230">
    <property type="component" value="Unassembled WGS sequence"/>
</dbReference>
<name>A0ABR2IJW7_9EUKA</name>
<evidence type="ECO:0000313" key="2">
    <source>
        <dbReference type="Proteomes" id="UP001470230"/>
    </source>
</evidence>
<dbReference type="EMBL" id="JAPFFF010000017">
    <property type="protein sequence ID" value="KAK8863972.1"/>
    <property type="molecule type" value="Genomic_DNA"/>
</dbReference>
<organism evidence="1 2">
    <name type="scientific">Tritrichomonas musculus</name>
    <dbReference type="NCBI Taxonomy" id="1915356"/>
    <lineage>
        <taxon>Eukaryota</taxon>
        <taxon>Metamonada</taxon>
        <taxon>Parabasalia</taxon>
        <taxon>Tritrichomonadida</taxon>
        <taxon>Tritrichomonadidae</taxon>
        <taxon>Tritrichomonas</taxon>
    </lineage>
</organism>
<proteinExistence type="predicted"/>
<sequence>MRIYRDCKNPYFFLTLQNAPQTLQPTQADEYFRLSMNYLPKLRKEYGLMILEKIRLTLQDENIRFVFIHNHHLENLPYNKKFCQPAIIRIFIAFLDYDLSILELHSDIILNCVPLNPLKWLTFLALYSQKYTQSNDPFIILDILFKQDRYFSTPDILPKYLQLLVHLCKTNSEFRELRIQHCWHQITSFLTTNTNTDSLGLCYDSLIILAPLYENQKCPLLKIMSSICSHLDIDILRIHVLTLLSLKKFTINELTECPLIDQLILLARNAQEVKANLILLLIADIEEFAKLFLSNTKWMTYKLPTINDTLRLFLVVFKHSSLRKDIVKSQYFIIFLTSLFEIKHTEIFQIICVILHRIPFNSNLVQLMINYKFIETFLQKTIAHGGNFALNAALVFVDSVISVTIPKEFVLFCDTVADIAKHNAKLSQNACLVAAKLSDNPECLKRMKLLGMVDFFMRMKDDPRAIKFLKNVEDYEKGLT</sequence>
<evidence type="ECO:0000313" key="1">
    <source>
        <dbReference type="EMBL" id="KAK8863972.1"/>
    </source>
</evidence>
<comment type="caution">
    <text evidence="1">The sequence shown here is derived from an EMBL/GenBank/DDBJ whole genome shotgun (WGS) entry which is preliminary data.</text>
</comment>